<dbReference type="Gramene" id="RZC79162">
    <property type="protein sequence ID" value="RZC79162"/>
    <property type="gene ID" value="C5167_003549"/>
</dbReference>
<evidence type="ECO:0000259" key="6">
    <source>
        <dbReference type="SMART" id="SM00385"/>
    </source>
</evidence>
<dbReference type="PROSITE" id="PS00292">
    <property type="entry name" value="CYCLINS"/>
    <property type="match status" value="1"/>
</dbReference>
<feature type="region of interest" description="Disordered" evidence="5">
    <location>
        <begin position="103"/>
        <end position="139"/>
    </location>
</feature>
<dbReference type="GO" id="GO:0044772">
    <property type="term" value="P:mitotic cell cycle phase transition"/>
    <property type="evidence" value="ECO:0007669"/>
    <property type="project" value="InterPro"/>
</dbReference>
<dbReference type="STRING" id="3469.A0A4Y7L3E5"/>
<dbReference type="InterPro" id="IPR048258">
    <property type="entry name" value="Cyclins_cyclin-box"/>
</dbReference>
<protein>
    <recommendedName>
        <fullName evidence="6">Cyclin-like domain-containing protein</fullName>
    </recommendedName>
</protein>
<proteinExistence type="inferred from homology"/>
<organism evidence="7 8">
    <name type="scientific">Papaver somniferum</name>
    <name type="common">Opium poppy</name>
    <dbReference type="NCBI Taxonomy" id="3469"/>
    <lineage>
        <taxon>Eukaryota</taxon>
        <taxon>Viridiplantae</taxon>
        <taxon>Streptophyta</taxon>
        <taxon>Embryophyta</taxon>
        <taxon>Tracheophyta</taxon>
        <taxon>Spermatophyta</taxon>
        <taxon>Magnoliopsida</taxon>
        <taxon>Ranunculales</taxon>
        <taxon>Papaveraceae</taxon>
        <taxon>Papaveroideae</taxon>
        <taxon>Papaver</taxon>
    </lineage>
</organism>
<keyword evidence="1" id="KW-0132">Cell division</keyword>
<dbReference type="EMBL" id="CM010723">
    <property type="protein sequence ID" value="RZC79162.1"/>
    <property type="molecule type" value="Genomic_DNA"/>
</dbReference>
<evidence type="ECO:0000256" key="5">
    <source>
        <dbReference type="SAM" id="MobiDB-lite"/>
    </source>
</evidence>
<dbReference type="FunFam" id="1.10.472.10:FF:000001">
    <property type="entry name" value="G2/mitotic-specific cyclin"/>
    <property type="match status" value="1"/>
</dbReference>
<dbReference type="GO" id="GO:0051301">
    <property type="term" value="P:cell division"/>
    <property type="evidence" value="ECO:0007669"/>
    <property type="project" value="UniProtKB-KW"/>
</dbReference>
<dbReference type="GO" id="GO:0016538">
    <property type="term" value="F:cyclin-dependent protein serine/threonine kinase regulator activity"/>
    <property type="evidence" value="ECO:0007669"/>
    <property type="project" value="InterPro"/>
</dbReference>
<evidence type="ECO:0000313" key="8">
    <source>
        <dbReference type="Proteomes" id="UP000316621"/>
    </source>
</evidence>
<dbReference type="OMA" id="ISRSDCQ"/>
<evidence type="ECO:0000256" key="4">
    <source>
        <dbReference type="RuleBase" id="RU000383"/>
    </source>
</evidence>
<dbReference type="SUPFAM" id="SSF47954">
    <property type="entry name" value="Cyclin-like"/>
    <property type="match status" value="1"/>
</dbReference>
<comment type="similarity">
    <text evidence="4">Belongs to the cyclin family.</text>
</comment>
<feature type="domain" description="Cyclin-like" evidence="6">
    <location>
        <begin position="225"/>
        <end position="283"/>
    </location>
</feature>
<sequence length="286" mass="31789">MASRVIVPERQRDGAFAGKLKPKAAEGNNRRAALVDIGNLDAKRVGGDAGKQQQVTRPATRRFGAVLLANAQANAEKKNKKPVVIADKAVVLKTKVSNPVAKKAVGKPKQEPVIGADAEEAKKEKPNTQKSSRKKKVQTMTSVLSARSKVACGLSDKAKDIVDIDAGDIDNQLAAVEYVEDLYNFYKLAESSSQIPDYGFSSSQIPDYMDSQNQINAKMRMILVDWLIQVHNKFELAPETLYLTIYIVDRYLSTNVTQRRELQLLGISSMLIASKYEEIWRQKYIF</sequence>
<dbReference type="AlphaFoldDB" id="A0A4Y7L3E5"/>
<dbReference type="PANTHER" id="PTHR10177">
    <property type="entry name" value="CYCLINS"/>
    <property type="match status" value="1"/>
</dbReference>
<dbReference type="InterPro" id="IPR039361">
    <property type="entry name" value="Cyclin"/>
</dbReference>
<accession>A0A4Y7L3E5</accession>
<evidence type="ECO:0000256" key="1">
    <source>
        <dbReference type="ARBA" id="ARBA00022618"/>
    </source>
</evidence>
<dbReference type="Proteomes" id="UP000316621">
    <property type="component" value="Chromosome 9"/>
</dbReference>
<evidence type="ECO:0000256" key="2">
    <source>
        <dbReference type="ARBA" id="ARBA00023127"/>
    </source>
</evidence>
<keyword evidence="8" id="KW-1185">Reference proteome</keyword>
<reference evidence="7 8" key="1">
    <citation type="journal article" date="2018" name="Science">
        <title>The opium poppy genome and morphinan production.</title>
        <authorList>
            <person name="Guo L."/>
            <person name="Winzer T."/>
            <person name="Yang X."/>
            <person name="Li Y."/>
            <person name="Ning Z."/>
            <person name="He Z."/>
            <person name="Teodor R."/>
            <person name="Lu Y."/>
            <person name="Bowser T.A."/>
            <person name="Graham I.A."/>
            <person name="Ye K."/>
        </authorList>
    </citation>
    <scope>NUCLEOTIDE SEQUENCE [LARGE SCALE GENOMIC DNA]</scope>
    <source>
        <strain evidence="8">cv. HN1</strain>
        <tissue evidence="7">Leaves</tissue>
    </source>
</reference>
<name>A0A4Y7L3E5_PAPSO</name>
<evidence type="ECO:0000256" key="3">
    <source>
        <dbReference type="ARBA" id="ARBA00023306"/>
    </source>
</evidence>
<keyword evidence="3" id="KW-0131">Cell cycle</keyword>
<dbReference type="InterPro" id="IPR013763">
    <property type="entry name" value="Cyclin-like_dom"/>
</dbReference>
<gene>
    <name evidence="7" type="ORF">C5167_003549</name>
</gene>
<evidence type="ECO:0000313" key="7">
    <source>
        <dbReference type="EMBL" id="RZC79162.1"/>
    </source>
</evidence>
<dbReference type="InterPro" id="IPR036915">
    <property type="entry name" value="Cyclin-like_sf"/>
</dbReference>
<dbReference type="Gene3D" id="1.10.472.10">
    <property type="entry name" value="Cyclin-like"/>
    <property type="match status" value="1"/>
</dbReference>
<dbReference type="Pfam" id="PF00134">
    <property type="entry name" value="Cyclin_N"/>
    <property type="match status" value="1"/>
</dbReference>
<dbReference type="InterPro" id="IPR006671">
    <property type="entry name" value="Cyclin_N"/>
</dbReference>
<dbReference type="SMART" id="SM00385">
    <property type="entry name" value="CYCLIN"/>
    <property type="match status" value="1"/>
</dbReference>
<dbReference type="PIRSF" id="PIRSF001771">
    <property type="entry name" value="Cyclin_A_B_D_E"/>
    <property type="match status" value="1"/>
</dbReference>
<dbReference type="InterPro" id="IPR046965">
    <property type="entry name" value="Cyclin_A/B-like"/>
</dbReference>
<keyword evidence="2 4" id="KW-0195">Cyclin</keyword>